<comment type="caution">
    <text evidence="4">The sequence shown here is derived from an EMBL/GenBank/DDBJ whole genome shotgun (WGS) entry which is preliminary data.</text>
</comment>
<evidence type="ECO:0000256" key="3">
    <source>
        <dbReference type="PROSITE-ProRule" id="PRU00023"/>
    </source>
</evidence>
<dbReference type="PROSITE" id="PS50297">
    <property type="entry name" value="ANK_REP_REGION"/>
    <property type="match status" value="2"/>
</dbReference>
<evidence type="ECO:0000256" key="1">
    <source>
        <dbReference type="ARBA" id="ARBA00022737"/>
    </source>
</evidence>
<dbReference type="PANTHER" id="PTHR24171">
    <property type="entry name" value="ANKYRIN REPEAT DOMAIN-CONTAINING PROTEIN 39-RELATED"/>
    <property type="match status" value="1"/>
</dbReference>
<keyword evidence="2 3" id="KW-0040">ANK repeat</keyword>
<accession>A0AAE0EYC2</accession>
<sequence length="146" mass="15208">MADTPSTEVMNPWEQSTQLHDAASAGDLAAVQSLIARGANVNTLNMHERTPLFLAAVGRHVEVVNTLLSCGLVNDVSPRDECGSTPLQWAVRIGAVEVVSALLKAGADVGDATDESLPAGSSLRACAATLRQALNLCPFTSRAALE</sequence>
<name>A0AAE0EYC2_9CHLO</name>
<protein>
    <submittedName>
        <fullName evidence="4">Uncharacterized protein</fullName>
    </submittedName>
</protein>
<feature type="repeat" description="ANK" evidence="3">
    <location>
        <begin position="14"/>
        <end position="46"/>
    </location>
</feature>
<proteinExistence type="predicted"/>
<evidence type="ECO:0000313" key="5">
    <source>
        <dbReference type="Proteomes" id="UP001190700"/>
    </source>
</evidence>
<reference evidence="4 5" key="1">
    <citation type="journal article" date="2015" name="Genome Biol. Evol.">
        <title>Comparative Genomics of a Bacterivorous Green Alga Reveals Evolutionary Causalities and Consequences of Phago-Mixotrophic Mode of Nutrition.</title>
        <authorList>
            <person name="Burns J.A."/>
            <person name="Paasch A."/>
            <person name="Narechania A."/>
            <person name="Kim E."/>
        </authorList>
    </citation>
    <scope>NUCLEOTIDE SEQUENCE [LARGE SCALE GENOMIC DNA]</scope>
    <source>
        <strain evidence="4 5">PLY_AMNH</strain>
    </source>
</reference>
<gene>
    <name evidence="4" type="ORF">CYMTET_45122</name>
</gene>
<dbReference type="InterPro" id="IPR002110">
    <property type="entry name" value="Ankyrin_rpt"/>
</dbReference>
<evidence type="ECO:0000313" key="4">
    <source>
        <dbReference type="EMBL" id="KAK3245301.1"/>
    </source>
</evidence>
<dbReference type="Pfam" id="PF12796">
    <property type="entry name" value="Ank_2"/>
    <property type="match status" value="1"/>
</dbReference>
<dbReference type="EMBL" id="LGRX02030772">
    <property type="protein sequence ID" value="KAK3245301.1"/>
    <property type="molecule type" value="Genomic_DNA"/>
</dbReference>
<dbReference type="Gene3D" id="1.25.40.20">
    <property type="entry name" value="Ankyrin repeat-containing domain"/>
    <property type="match status" value="2"/>
</dbReference>
<dbReference type="GO" id="GO:0004842">
    <property type="term" value="F:ubiquitin-protein transferase activity"/>
    <property type="evidence" value="ECO:0007669"/>
    <property type="project" value="TreeGrafter"/>
</dbReference>
<organism evidence="4 5">
    <name type="scientific">Cymbomonas tetramitiformis</name>
    <dbReference type="NCBI Taxonomy" id="36881"/>
    <lineage>
        <taxon>Eukaryota</taxon>
        <taxon>Viridiplantae</taxon>
        <taxon>Chlorophyta</taxon>
        <taxon>Pyramimonadophyceae</taxon>
        <taxon>Pyramimonadales</taxon>
        <taxon>Pyramimonadaceae</taxon>
        <taxon>Cymbomonas</taxon>
    </lineage>
</organism>
<dbReference type="GO" id="GO:0085020">
    <property type="term" value="P:protein K6-linked ubiquitination"/>
    <property type="evidence" value="ECO:0007669"/>
    <property type="project" value="TreeGrafter"/>
</dbReference>
<evidence type="ECO:0000256" key="2">
    <source>
        <dbReference type="ARBA" id="ARBA00023043"/>
    </source>
</evidence>
<keyword evidence="5" id="KW-1185">Reference proteome</keyword>
<dbReference type="SMART" id="SM00248">
    <property type="entry name" value="ANK"/>
    <property type="match status" value="3"/>
</dbReference>
<dbReference type="PANTHER" id="PTHR24171:SF8">
    <property type="entry name" value="BRCA1-ASSOCIATED RING DOMAIN PROTEIN 1"/>
    <property type="match status" value="1"/>
</dbReference>
<dbReference type="InterPro" id="IPR036770">
    <property type="entry name" value="Ankyrin_rpt-contain_sf"/>
</dbReference>
<feature type="repeat" description="ANK" evidence="3">
    <location>
        <begin position="82"/>
        <end position="114"/>
    </location>
</feature>
<dbReference type="Proteomes" id="UP001190700">
    <property type="component" value="Unassembled WGS sequence"/>
</dbReference>
<dbReference type="AlphaFoldDB" id="A0AAE0EYC2"/>
<keyword evidence="1" id="KW-0677">Repeat</keyword>
<dbReference type="SUPFAM" id="SSF48403">
    <property type="entry name" value="Ankyrin repeat"/>
    <property type="match status" value="1"/>
</dbReference>
<dbReference type="PROSITE" id="PS50088">
    <property type="entry name" value="ANK_REPEAT"/>
    <property type="match status" value="2"/>
</dbReference>